<evidence type="ECO:0000259" key="7">
    <source>
        <dbReference type="PROSITE" id="PS50109"/>
    </source>
</evidence>
<dbReference type="InterPro" id="IPR001789">
    <property type="entry name" value="Sig_transdc_resp-reg_receiver"/>
</dbReference>
<evidence type="ECO:0000259" key="8">
    <source>
        <dbReference type="PROSITE" id="PS50110"/>
    </source>
</evidence>
<keyword evidence="9" id="KW-0418">Kinase</keyword>
<name>A0A2S7WMI4_9FLAO</name>
<dbReference type="InterPro" id="IPR005467">
    <property type="entry name" value="His_kinase_dom"/>
</dbReference>
<keyword evidence="6" id="KW-1133">Transmembrane helix</keyword>
<dbReference type="SMART" id="SM00387">
    <property type="entry name" value="HATPase_c"/>
    <property type="match status" value="1"/>
</dbReference>
<organism evidence="9 10">
    <name type="scientific">Polaribacter porphyrae</name>
    <dbReference type="NCBI Taxonomy" id="1137780"/>
    <lineage>
        <taxon>Bacteria</taxon>
        <taxon>Pseudomonadati</taxon>
        <taxon>Bacteroidota</taxon>
        <taxon>Flavobacteriia</taxon>
        <taxon>Flavobacteriales</taxon>
        <taxon>Flavobacteriaceae</taxon>
    </lineage>
</organism>
<dbReference type="CDD" id="cd17546">
    <property type="entry name" value="REC_hyHK_CKI1_RcsC-like"/>
    <property type="match status" value="1"/>
</dbReference>
<dbReference type="InterPro" id="IPR004358">
    <property type="entry name" value="Sig_transdc_His_kin-like_C"/>
</dbReference>
<dbReference type="GO" id="GO:0000155">
    <property type="term" value="F:phosphorelay sensor kinase activity"/>
    <property type="evidence" value="ECO:0007669"/>
    <property type="project" value="InterPro"/>
</dbReference>
<keyword evidence="6" id="KW-0472">Membrane</keyword>
<comment type="catalytic activity">
    <reaction evidence="1">
        <text>ATP + protein L-histidine = ADP + protein N-phospho-L-histidine.</text>
        <dbReference type="EC" id="2.7.13.3"/>
    </reaction>
</comment>
<evidence type="ECO:0000313" key="10">
    <source>
        <dbReference type="Proteomes" id="UP000238882"/>
    </source>
</evidence>
<dbReference type="AlphaFoldDB" id="A0A2S7WMI4"/>
<dbReference type="SUPFAM" id="SSF52172">
    <property type="entry name" value="CheY-like"/>
    <property type="match status" value="1"/>
</dbReference>
<dbReference type="InterPro" id="IPR036890">
    <property type="entry name" value="HATPase_C_sf"/>
</dbReference>
<dbReference type="InterPro" id="IPR003661">
    <property type="entry name" value="HisK_dim/P_dom"/>
</dbReference>
<dbReference type="SUPFAM" id="SSF47384">
    <property type="entry name" value="Homodimeric domain of signal transducing histidine kinase"/>
    <property type="match status" value="1"/>
</dbReference>
<evidence type="ECO:0000313" key="9">
    <source>
        <dbReference type="EMBL" id="PQJ78825.1"/>
    </source>
</evidence>
<dbReference type="PRINTS" id="PR00344">
    <property type="entry name" value="BCTRLSENSOR"/>
</dbReference>
<dbReference type="PANTHER" id="PTHR45339:SF1">
    <property type="entry name" value="HYBRID SIGNAL TRANSDUCTION HISTIDINE KINASE J"/>
    <property type="match status" value="1"/>
</dbReference>
<dbReference type="SUPFAM" id="SSF55874">
    <property type="entry name" value="ATPase domain of HSP90 chaperone/DNA topoisomerase II/histidine kinase"/>
    <property type="match status" value="1"/>
</dbReference>
<keyword evidence="10" id="KW-1185">Reference proteome</keyword>
<dbReference type="PROSITE" id="PS50110">
    <property type="entry name" value="RESPONSE_REGULATORY"/>
    <property type="match status" value="1"/>
</dbReference>
<dbReference type="Gene3D" id="3.30.565.10">
    <property type="entry name" value="Histidine kinase-like ATPase, C-terminal domain"/>
    <property type="match status" value="1"/>
</dbReference>
<evidence type="ECO:0000256" key="2">
    <source>
        <dbReference type="ARBA" id="ARBA00012438"/>
    </source>
</evidence>
<dbReference type="CDD" id="cd16922">
    <property type="entry name" value="HATPase_EvgS-ArcB-TorS-like"/>
    <property type="match status" value="1"/>
</dbReference>
<feature type="transmembrane region" description="Helical" evidence="6">
    <location>
        <begin position="21"/>
        <end position="39"/>
    </location>
</feature>
<feature type="modified residue" description="4-aspartylphosphate" evidence="5">
    <location>
        <position position="496"/>
    </location>
</feature>
<feature type="domain" description="Response regulatory" evidence="8">
    <location>
        <begin position="447"/>
        <end position="561"/>
    </location>
</feature>
<dbReference type="InterPro" id="IPR036097">
    <property type="entry name" value="HisK_dim/P_sf"/>
</dbReference>
<dbReference type="CDD" id="cd00082">
    <property type="entry name" value="HisKA"/>
    <property type="match status" value="1"/>
</dbReference>
<comment type="caution">
    <text evidence="9">The sequence shown here is derived from an EMBL/GenBank/DDBJ whole genome shotgun (WGS) entry which is preliminary data.</text>
</comment>
<dbReference type="SMART" id="SM00388">
    <property type="entry name" value="HisKA"/>
    <property type="match status" value="1"/>
</dbReference>
<dbReference type="RefSeq" id="WP_105015420.1">
    <property type="nucleotide sequence ID" value="NZ_MSCN01000001.1"/>
</dbReference>
<dbReference type="FunFam" id="3.30.565.10:FF:000010">
    <property type="entry name" value="Sensor histidine kinase RcsC"/>
    <property type="match status" value="1"/>
</dbReference>
<dbReference type="OrthoDB" id="9811889at2"/>
<keyword evidence="3 5" id="KW-0597">Phosphoprotein</keyword>
<dbReference type="Proteomes" id="UP000238882">
    <property type="component" value="Unassembled WGS sequence"/>
</dbReference>
<keyword evidence="4" id="KW-0902">Two-component regulatory system</keyword>
<feature type="transmembrane region" description="Helical" evidence="6">
    <location>
        <begin position="95"/>
        <end position="112"/>
    </location>
</feature>
<protein>
    <recommendedName>
        <fullName evidence="2">histidine kinase</fullName>
        <ecNumber evidence="2">2.7.13.3</ecNumber>
    </recommendedName>
</protein>
<feature type="transmembrane region" description="Helical" evidence="6">
    <location>
        <begin position="45"/>
        <end position="61"/>
    </location>
</feature>
<feature type="transmembrane region" description="Helical" evidence="6">
    <location>
        <begin position="155"/>
        <end position="179"/>
    </location>
</feature>
<feature type="domain" description="Histidine kinase" evidence="7">
    <location>
        <begin position="205"/>
        <end position="425"/>
    </location>
</feature>
<dbReference type="Pfam" id="PF00512">
    <property type="entry name" value="HisKA"/>
    <property type="match status" value="1"/>
</dbReference>
<accession>A0A2S7WMI4</accession>
<feature type="transmembrane region" description="Helical" evidence="6">
    <location>
        <begin position="68"/>
        <end position="89"/>
    </location>
</feature>
<evidence type="ECO:0000256" key="5">
    <source>
        <dbReference type="PROSITE-ProRule" id="PRU00169"/>
    </source>
</evidence>
<dbReference type="EMBL" id="MSCN01000001">
    <property type="protein sequence ID" value="PQJ78825.1"/>
    <property type="molecule type" value="Genomic_DNA"/>
</dbReference>
<dbReference type="Gene3D" id="3.40.50.2300">
    <property type="match status" value="1"/>
</dbReference>
<dbReference type="PANTHER" id="PTHR45339">
    <property type="entry name" value="HYBRID SIGNAL TRANSDUCTION HISTIDINE KINASE J"/>
    <property type="match status" value="1"/>
</dbReference>
<dbReference type="SMART" id="SM00448">
    <property type="entry name" value="REC"/>
    <property type="match status" value="1"/>
</dbReference>
<dbReference type="Gene3D" id="1.10.287.130">
    <property type="match status" value="1"/>
</dbReference>
<evidence type="ECO:0000256" key="4">
    <source>
        <dbReference type="ARBA" id="ARBA00023012"/>
    </source>
</evidence>
<dbReference type="EC" id="2.7.13.3" evidence="2"/>
<evidence type="ECO:0000256" key="3">
    <source>
        <dbReference type="ARBA" id="ARBA00022553"/>
    </source>
</evidence>
<dbReference type="InterPro" id="IPR011006">
    <property type="entry name" value="CheY-like_superfamily"/>
</dbReference>
<feature type="transmembrane region" description="Helical" evidence="6">
    <location>
        <begin position="117"/>
        <end position="135"/>
    </location>
</feature>
<proteinExistence type="predicted"/>
<keyword evidence="6" id="KW-0812">Transmembrane</keyword>
<evidence type="ECO:0000256" key="6">
    <source>
        <dbReference type="SAM" id="Phobius"/>
    </source>
</evidence>
<gene>
    <name evidence="9" type="ORF">BTO18_06335</name>
</gene>
<reference evidence="9 10" key="1">
    <citation type="submission" date="2016-12" db="EMBL/GenBank/DDBJ databases">
        <title>Trade-off between light-utilization and light-protection in marine flavobacteria.</title>
        <authorList>
            <person name="Kumagai Y."/>
            <person name="Yoshizawa S."/>
            <person name="Kogure K."/>
            <person name="Iwasaki W."/>
        </authorList>
    </citation>
    <scope>NUCLEOTIDE SEQUENCE [LARGE SCALE GENOMIC DNA]</scope>
    <source>
        <strain evidence="9 10">NBRC 108759</strain>
    </source>
</reference>
<dbReference type="Pfam" id="PF02518">
    <property type="entry name" value="HATPase_c"/>
    <property type="match status" value="1"/>
</dbReference>
<evidence type="ECO:0000256" key="1">
    <source>
        <dbReference type="ARBA" id="ARBA00000085"/>
    </source>
</evidence>
<sequence length="564" mass="64058">MPKDKIKKSSSERIYKLMYTICLLTAGLAFICFFIGLLLGLTTFALYHLVTVFIYFYCAYISKKGNIYVSRLIFFILLNLGIVSTASYIGRAGAVEYMFVYSLALPFSVFSFKREKIYVYFFSCLSGLLWIILAITDFKLFTSTPIDISVAETYIYPISIFCTFGIVAVQLYYFSVLSLKYYKQIHLKKQKALEASLAKSKFLSTMSHEIRTPLNAVIGLSHILGNNDPRKDQIENIEALNYSGKTLLNLLNNVLDFSKMQSTNIELDNIPTNIISTVKQIQKIHKNACKRRNTILEIDIDESIPFVWLDVVRFNQVINNLISNAIKFTDDGTVTLIIKKMKETEEKVTLHLAVKDTGIGIPKNKQKTIWKAFEQASNTTNRIYGGTGLGLPIVKSILEVMHSKVKIESEYGKGSTFSFDLELKKADDKKEEILITEKKEHNLANKKVLLVDDNLINVMVGKQILEKEKILVNVANDGLSALNKCKENEFDIVLMDIQMPVMDGYTATKEIRKFNTKMPVLALSANVFIEIKDKIEECGMDGFIFKPFTPEDLINQIEKYTSNS</sequence>
<dbReference type="InterPro" id="IPR003594">
    <property type="entry name" value="HATPase_dom"/>
</dbReference>
<dbReference type="Pfam" id="PF00072">
    <property type="entry name" value="Response_reg"/>
    <property type="match status" value="1"/>
</dbReference>
<dbReference type="PROSITE" id="PS50109">
    <property type="entry name" value="HIS_KIN"/>
    <property type="match status" value="1"/>
</dbReference>
<keyword evidence="9" id="KW-0808">Transferase</keyword>